<dbReference type="RefSeq" id="WP_051915821.1">
    <property type="nucleotide sequence ID" value="NZ_JDTM01000002.1"/>
</dbReference>
<dbReference type="Pfam" id="PF12833">
    <property type="entry name" value="HTH_18"/>
    <property type="match status" value="1"/>
</dbReference>
<dbReference type="InterPro" id="IPR050204">
    <property type="entry name" value="AraC_XylS_family_regulators"/>
</dbReference>
<dbReference type="Gene3D" id="1.10.10.60">
    <property type="entry name" value="Homeodomain-like"/>
    <property type="match status" value="2"/>
</dbReference>
<dbReference type="AlphaFoldDB" id="A0A087CZ82"/>
<evidence type="ECO:0000313" key="5">
    <source>
        <dbReference type="EMBL" id="KFI88582.1"/>
    </source>
</evidence>
<reference evidence="5 6" key="1">
    <citation type="submission" date="2014-03" db="EMBL/GenBank/DDBJ databases">
        <title>Genomics of Bifidobacteria.</title>
        <authorList>
            <person name="Ventura M."/>
            <person name="Milani C."/>
            <person name="Lugli G.A."/>
        </authorList>
    </citation>
    <scope>NUCLEOTIDE SEQUENCE [LARGE SCALE GENOMIC DNA]</scope>
    <source>
        <strain evidence="5 6">LMG 14934</strain>
    </source>
</reference>
<dbReference type="InterPro" id="IPR009057">
    <property type="entry name" value="Homeodomain-like_sf"/>
</dbReference>
<proteinExistence type="predicted"/>
<name>A0A087CZ82_9BIFI</name>
<dbReference type="PROSITE" id="PS01124">
    <property type="entry name" value="HTH_ARAC_FAMILY_2"/>
    <property type="match status" value="1"/>
</dbReference>
<feature type="domain" description="HTH araC/xylS-type" evidence="4">
    <location>
        <begin position="216"/>
        <end position="314"/>
    </location>
</feature>
<dbReference type="PANTHER" id="PTHR46796:SF6">
    <property type="entry name" value="ARAC SUBFAMILY"/>
    <property type="match status" value="1"/>
</dbReference>
<evidence type="ECO:0000256" key="2">
    <source>
        <dbReference type="ARBA" id="ARBA00023125"/>
    </source>
</evidence>
<keyword evidence="3" id="KW-0804">Transcription</keyword>
<evidence type="ECO:0000256" key="3">
    <source>
        <dbReference type="ARBA" id="ARBA00023163"/>
    </source>
</evidence>
<evidence type="ECO:0000256" key="1">
    <source>
        <dbReference type="ARBA" id="ARBA00023015"/>
    </source>
</evidence>
<evidence type="ECO:0000313" key="6">
    <source>
        <dbReference type="Proteomes" id="UP000029040"/>
    </source>
</evidence>
<protein>
    <submittedName>
        <fullName evidence="5">AraC family transcriptional regulator</fullName>
    </submittedName>
</protein>
<gene>
    <name evidence="5" type="ORF">BSAE_0339</name>
</gene>
<dbReference type="PRINTS" id="PR00032">
    <property type="entry name" value="HTHARAC"/>
</dbReference>
<dbReference type="Pfam" id="PF02311">
    <property type="entry name" value="AraC_binding"/>
    <property type="match status" value="1"/>
</dbReference>
<dbReference type="InterPro" id="IPR003313">
    <property type="entry name" value="AraC-bd"/>
</dbReference>
<dbReference type="SMART" id="SM00342">
    <property type="entry name" value="HTH_ARAC"/>
    <property type="match status" value="1"/>
</dbReference>
<dbReference type="InterPro" id="IPR020449">
    <property type="entry name" value="Tscrpt_reg_AraC-type_HTH"/>
</dbReference>
<dbReference type="GO" id="GO:0003700">
    <property type="term" value="F:DNA-binding transcription factor activity"/>
    <property type="evidence" value="ECO:0007669"/>
    <property type="project" value="InterPro"/>
</dbReference>
<evidence type="ECO:0000259" key="4">
    <source>
        <dbReference type="PROSITE" id="PS01124"/>
    </source>
</evidence>
<dbReference type="Proteomes" id="UP000029040">
    <property type="component" value="Unassembled WGS sequence"/>
</dbReference>
<dbReference type="SUPFAM" id="SSF51215">
    <property type="entry name" value="Regulatory protein AraC"/>
    <property type="match status" value="1"/>
</dbReference>
<comment type="caution">
    <text evidence="5">The sequence shown here is derived from an EMBL/GenBank/DDBJ whole genome shotgun (WGS) entry which is preliminary data.</text>
</comment>
<accession>A0A087CZ82</accession>
<dbReference type="PANTHER" id="PTHR46796">
    <property type="entry name" value="HTH-TYPE TRANSCRIPTIONAL ACTIVATOR RHAS-RELATED"/>
    <property type="match status" value="1"/>
</dbReference>
<keyword evidence="1" id="KW-0805">Transcription regulation</keyword>
<dbReference type="InterPro" id="IPR018060">
    <property type="entry name" value="HTH_AraC"/>
</dbReference>
<dbReference type="EMBL" id="JGZM01000002">
    <property type="protein sequence ID" value="KFI88582.1"/>
    <property type="molecule type" value="Genomic_DNA"/>
</dbReference>
<organism evidence="5 6">
    <name type="scientific">Bifidobacterium pullorum subsp. saeculare DSM 6531 = LMG 14934</name>
    <dbReference type="NCBI Taxonomy" id="1437611"/>
    <lineage>
        <taxon>Bacteria</taxon>
        <taxon>Bacillati</taxon>
        <taxon>Actinomycetota</taxon>
        <taxon>Actinomycetes</taxon>
        <taxon>Bifidobacteriales</taxon>
        <taxon>Bifidobacteriaceae</taxon>
        <taxon>Bifidobacterium</taxon>
    </lineage>
</organism>
<dbReference type="SUPFAM" id="SSF46689">
    <property type="entry name" value="Homeodomain-like"/>
    <property type="match status" value="2"/>
</dbReference>
<dbReference type="InterPro" id="IPR037923">
    <property type="entry name" value="HTH-like"/>
</dbReference>
<dbReference type="GO" id="GO:0043565">
    <property type="term" value="F:sequence-specific DNA binding"/>
    <property type="evidence" value="ECO:0007669"/>
    <property type="project" value="InterPro"/>
</dbReference>
<sequence>MAVMVGRLDGPVAFQSVGRFVSGPGWRHMRRTMDQHELVFVRRGVLPIRVGERRMHIAAHEVALFPLGVEHAGTESITADLEFYWMHFRLPVCAVAQVDAGRTVAGCAVGMDTAAEVDAGHRAVGGNGDDGLHPMMSGSALPKDDRYLILPDLAEVANPDRLSVMFAQMVDLFAEFGPYRNAYCDYFATSLLLEVSAQERARRSGRTSDSGLAAMRSVRAWLRANAYEDVTVAGVAERFHYTPSYLTSLYRRVFGIGVAEQIAEYRIDRARELLSSTTSPVTDIAAEVGYDDPKYFMRVFKRRTGLTSTQYREAFPARLFNTE</sequence>
<keyword evidence="2" id="KW-0238">DNA-binding</keyword>